<evidence type="ECO:0000256" key="3">
    <source>
        <dbReference type="ARBA" id="ARBA00022490"/>
    </source>
</evidence>
<evidence type="ECO:0000256" key="5">
    <source>
        <dbReference type="ARBA" id="ARBA00022695"/>
    </source>
</evidence>
<dbReference type="InterPro" id="IPR046938">
    <property type="entry name" value="DNA_clamp_sf"/>
</dbReference>
<keyword evidence="8" id="KW-0238">DNA-binding</keyword>
<comment type="caution">
    <text evidence="10">The sequence shown here is derived from an EMBL/GenBank/DDBJ whole genome shotgun (WGS) entry which is preliminary data.</text>
</comment>
<comment type="similarity">
    <text evidence="2">Belongs to the beta sliding clamp family.</text>
</comment>
<evidence type="ECO:0000256" key="6">
    <source>
        <dbReference type="ARBA" id="ARBA00022705"/>
    </source>
</evidence>
<organism evidence="10">
    <name type="scientific">bioreactor metagenome</name>
    <dbReference type="NCBI Taxonomy" id="1076179"/>
    <lineage>
        <taxon>unclassified sequences</taxon>
        <taxon>metagenomes</taxon>
        <taxon>ecological metagenomes</taxon>
    </lineage>
</organism>
<dbReference type="GO" id="GO:0005737">
    <property type="term" value="C:cytoplasm"/>
    <property type="evidence" value="ECO:0007669"/>
    <property type="project" value="UniProtKB-SubCell"/>
</dbReference>
<keyword evidence="7" id="KW-0239">DNA-directed DNA polymerase</keyword>
<dbReference type="GO" id="GO:0008408">
    <property type="term" value="F:3'-5' exonuclease activity"/>
    <property type="evidence" value="ECO:0007669"/>
    <property type="project" value="InterPro"/>
</dbReference>
<dbReference type="GO" id="GO:0009360">
    <property type="term" value="C:DNA polymerase III complex"/>
    <property type="evidence" value="ECO:0007669"/>
    <property type="project" value="InterPro"/>
</dbReference>
<protein>
    <recommendedName>
        <fullName evidence="9">DNA polymerase III beta sliding clamp C-terminal domain-containing protein</fullName>
    </recommendedName>
</protein>
<gene>
    <name evidence="10" type="ORF">SDC9_149852</name>
</gene>
<dbReference type="Pfam" id="PF02768">
    <property type="entry name" value="DNA_pol3_beta_3"/>
    <property type="match status" value="1"/>
</dbReference>
<evidence type="ECO:0000256" key="1">
    <source>
        <dbReference type="ARBA" id="ARBA00004496"/>
    </source>
</evidence>
<evidence type="ECO:0000256" key="4">
    <source>
        <dbReference type="ARBA" id="ARBA00022679"/>
    </source>
</evidence>
<dbReference type="EMBL" id="VSSQ01048590">
    <property type="protein sequence ID" value="MPN02636.1"/>
    <property type="molecule type" value="Genomic_DNA"/>
</dbReference>
<dbReference type="GO" id="GO:0006271">
    <property type="term" value="P:DNA strand elongation involved in DNA replication"/>
    <property type="evidence" value="ECO:0007669"/>
    <property type="project" value="TreeGrafter"/>
</dbReference>
<dbReference type="PANTHER" id="PTHR30478:SF0">
    <property type="entry name" value="BETA SLIDING CLAMP"/>
    <property type="match status" value="1"/>
</dbReference>
<dbReference type="Gene3D" id="3.10.150.10">
    <property type="entry name" value="DNA Polymerase III, subunit A, domain 2"/>
    <property type="match status" value="1"/>
</dbReference>
<evidence type="ECO:0000313" key="10">
    <source>
        <dbReference type="EMBL" id="MPN02636.1"/>
    </source>
</evidence>
<accession>A0A645EMG7</accession>
<keyword evidence="3" id="KW-0963">Cytoplasm</keyword>
<sequence length="115" mass="12736">MIINTSELISAINRVSVFSDEASSMIVLDIKDNIMTLSAENMDYSKSAKEEMMLGEVYKPLKIGFKSNFLVDVLKTVSGDSGECEIHFSGPNKAAIFRPKDSNILTIILMPMQVQ</sequence>
<dbReference type="PANTHER" id="PTHR30478">
    <property type="entry name" value="DNA POLYMERASE III SUBUNIT BETA"/>
    <property type="match status" value="1"/>
</dbReference>
<dbReference type="AlphaFoldDB" id="A0A645EMG7"/>
<evidence type="ECO:0000256" key="2">
    <source>
        <dbReference type="ARBA" id="ARBA00010752"/>
    </source>
</evidence>
<keyword evidence="6" id="KW-0235">DNA replication</keyword>
<feature type="domain" description="DNA polymerase III beta sliding clamp C-terminal" evidence="9">
    <location>
        <begin position="2"/>
        <end position="112"/>
    </location>
</feature>
<evidence type="ECO:0000256" key="7">
    <source>
        <dbReference type="ARBA" id="ARBA00022932"/>
    </source>
</evidence>
<comment type="subcellular location">
    <subcellularLocation>
        <location evidence="1">Cytoplasm</location>
    </subcellularLocation>
</comment>
<evidence type="ECO:0000259" key="9">
    <source>
        <dbReference type="Pfam" id="PF02768"/>
    </source>
</evidence>
<reference evidence="10" key="1">
    <citation type="submission" date="2019-08" db="EMBL/GenBank/DDBJ databases">
        <authorList>
            <person name="Kucharzyk K."/>
            <person name="Murdoch R.W."/>
            <person name="Higgins S."/>
            <person name="Loffler F."/>
        </authorList>
    </citation>
    <scope>NUCLEOTIDE SEQUENCE</scope>
</reference>
<evidence type="ECO:0000256" key="8">
    <source>
        <dbReference type="ARBA" id="ARBA00023125"/>
    </source>
</evidence>
<name>A0A645EMG7_9ZZZZ</name>
<dbReference type="InterPro" id="IPR001001">
    <property type="entry name" value="DNA_polIII_beta"/>
</dbReference>
<keyword evidence="4" id="KW-0808">Transferase</keyword>
<dbReference type="GO" id="GO:0003887">
    <property type="term" value="F:DNA-directed DNA polymerase activity"/>
    <property type="evidence" value="ECO:0007669"/>
    <property type="project" value="UniProtKB-KW"/>
</dbReference>
<dbReference type="GO" id="GO:0003677">
    <property type="term" value="F:DNA binding"/>
    <property type="evidence" value="ECO:0007669"/>
    <property type="project" value="UniProtKB-KW"/>
</dbReference>
<dbReference type="InterPro" id="IPR022635">
    <property type="entry name" value="DNA_polIII_beta_C"/>
</dbReference>
<dbReference type="SUPFAM" id="SSF55979">
    <property type="entry name" value="DNA clamp"/>
    <property type="match status" value="1"/>
</dbReference>
<proteinExistence type="inferred from homology"/>
<keyword evidence="5" id="KW-0548">Nucleotidyltransferase</keyword>